<keyword evidence="4" id="KW-0521">NADP</keyword>
<dbReference type="Proteomes" id="UP000492821">
    <property type="component" value="Unassembled WGS sequence"/>
</dbReference>
<dbReference type="InterPro" id="IPR002347">
    <property type="entry name" value="SDR_fam"/>
</dbReference>
<comment type="similarity">
    <text evidence="9">Belongs to the short-chain dehydrogenases/reductases (SDR) family. 17-beta-HSD 3 subfamily.</text>
</comment>
<dbReference type="GO" id="GO:0005783">
    <property type="term" value="C:endoplasmic reticulum"/>
    <property type="evidence" value="ECO:0007669"/>
    <property type="project" value="TreeGrafter"/>
</dbReference>
<dbReference type="CDD" id="cd05356">
    <property type="entry name" value="17beta-HSD1_like_SDR_c"/>
    <property type="match status" value="1"/>
</dbReference>
<evidence type="ECO:0000256" key="9">
    <source>
        <dbReference type="ARBA" id="ARBA00038261"/>
    </source>
</evidence>
<keyword evidence="5" id="KW-0752">Steroid biosynthesis</keyword>
<evidence type="ECO:0000256" key="6">
    <source>
        <dbReference type="ARBA" id="ARBA00023002"/>
    </source>
</evidence>
<organism evidence="11 12">
    <name type="scientific">Panagrellus redivivus</name>
    <name type="common">Microworm</name>
    <dbReference type="NCBI Taxonomy" id="6233"/>
    <lineage>
        <taxon>Eukaryota</taxon>
        <taxon>Metazoa</taxon>
        <taxon>Ecdysozoa</taxon>
        <taxon>Nematoda</taxon>
        <taxon>Chromadorea</taxon>
        <taxon>Rhabditida</taxon>
        <taxon>Tylenchina</taxon>
        <taxon>Panagrolaimomorpha</taxon>
        <taxon>Panagrolaimoidea</taxon>
        <taxon>Panagrolaimidae</taxon>
        <taxon>Panagrellus</taxon>
    </lineage>
</organism>
<keyword evidence="3" id="KW-0276">Fatty acid metabolism</keyword>
<evidence type="ECO:0000313" key="11">
    <source>
        <dbReference type="Proteomes" id="UP000492821"/>
    </source>
</evidence>
<dbReference type="PANTHER" id="PTHR43086:SF2">
    <property type="entry name" value="HYDROXYSTEROID DEHYDROGENASE-LIKE PROTEIN 1"/>
    <property type="match status" value="1"/>
</dbReference>
<keyword evidence="11" id="KW-1185">Reference proteome</keyword>
<dbReference type="Pfam" id="PF00106">
    <property type="entry name" value="adh_short"/>
    <property type="match status" value="1"/>
</dbReference>
<feature type="transmembrane region" description="Helical" evidence="10">
    <location>
        <begin position="12"/>
        <end position="34"/>
    </location>
</feature>
<dbReference type="PROSITE" id="PS00061">
    <property type="entry name" value="ADH_SHORT"/>
    <property type="match status" value="1"/>
</dbReference>
<dbReference type="FunFam" id="3.40.50.720:FF:000137">
    <property type="entry name" value="Hydroxysteroid (17-beta) dehydrogenase 3"/>
    <property type="match status" value="1"/>
</dbReference>
<dbReference type="PIRSF" id="PIRSF000126">
    <property type="entry name" value="11-beta-HSD1"/>
    <property type="match status" value="1"/>
</dbReference>
<keyword evidence="7" id="KW-0443">Lipid metabolism</keyword>
<keyword evidence="10" id="KW-0472">Membrane</keyword>
<dbReference type="InterPro" id="IPR036291">
    <property type="entry name" value="NAD(P)-bd_dom_sf"/>
</dbReference>
<keyword evidence="10" id="KW-0812">Transmembrane</keyword>
<keyword evidence="8" id="KW-0275">Fatty acid biosynthesis</keyword>
<dbReference type="Gene3D" id="3.40.50.720">
    <property type="entry name" value="NAD(P)-binding Rossmann-like Domain"/>
    <property type="match status" value="1"/>
</dbReference>
<evidence type="ECO:0000256" key="4">
    <source>
        <dbReference type="ARBA" id="ARBA00022857"/>
    </source>
</evidence>
<name>A0A7E4VQ60_PANRE</name>
<evidence type="ECO:0000256" key="7">
    <source>
        <dbReference type="ARBA" id="ARBA00023098"/>
    </source>
</evidence>
<reference evidence="11" key="1">
    <citation type="journal article" date="2013" name="Genetics">
        <title>The draft genome and transcriptome of Panagrellus redivivus are shaped by the harsh demands of a free-living lifestyle.</title>
        <authorList>
            <person name="Srinivasan J."/>
            <person name="Dillman A.R."/>
            <person name="Macchietto M.G."/>
            <person name="Heikkinen L."/>
            <person name="Lakso M."/>
            <person name="Fracchia K.M."/>
            <person name="Antoshechkin I."/>
            <person name="Mortazavi A."/>
            <person name="Wong G."/>
            <person name="Sternberg P.W."/>
        </authorList>
    </citation>
    <scope>NUCLEOTIDE SEQUENCE [LARGE SCALE GENOMIC DNA]</scope>
    <source>
        <strain evidence="11">MT8872</strain>
    </source>
</reference>
<dbReference type="GO" id="GO:0006694">
    <property type="term" value="P:steroid biosynthetic process"/>
    <property type="evidence" value="ECO:0007669"/>
    <property type="project" value="UniProtKB-KW"/>
</dbReference>
<evidence type="ECO:0000313" key="12">
    <source>
        <dbReference type="WBParaSite" id="Pan_g23885.t1"/>
    </source>
</evidence>
<keyword evidence="10" id="KW-1133">Transmembrane helix</keyword>
<dbReference type="InterPro" id="IPR020904">
    <property type="entry name" value="Sc_DH/Rdtase_CS"/>
</dbReference>
<evidence type="ECO:0000256" key="5">
    <source>
        <dbReference type="ARBA" id="ARBA00022955"/>
    </source>
</evidence>
<reference evidence="12" key="2">
    <citation type="submission" date="2020-10" db="UniProtKB">
        <authorList>
            <consortium name="WormBaseParasite"/>
        </authorList>
    </citation>
    <scope>IDENTIFICATION</scope>
</reference>
<evidence type="ECO:0000256" key="3">
    <source>
        <dbReference type="ARBA" id="ARBA00022832"/>
    </source>
</evidence>
<protein>
    <submittedName>
        <fullName evidence="12">NAD(P)-binding protein</fullName>
    </submittedName>
</protein>
<comment type="pathway">
    <text evidence="1">Lipid metabolism; fatty acid biosynthesis.</text>
</comment>
<dbReference type="AlphaFoldDB" id="A0A7E4VQ60"/>
<keyword evidence="6" id="KW-0560">Oxidoreductase</keyword>
<dbReference type="PRINTS" id="PR00080">
    <property type="entry name" value="SDRFAMILY"/>
</dbReference>
<dbReference type="GO" id="GO:0030497">
    <property type="term" value="P:fatty acid elongation"/>
    <property type="evidence" value="ECO:0007669"/>
    <property type="project" value="TreeGrafter"/>
</dbReference>
<evidence type="ECO:0000256" key="10">
    <source>
        <dbReference type="SAM" id="Phobius"/>
    </source>
</evidence>
<sequence length="311" mass="34255">MIAEWILYTNAYITLIFIGYKILTFLFPIVYPYFIACTQNLDRLAGGANWVVITGSTDGIGKAFAFELAENGFNLVLISRTRSKLEATKNEINEAYPHIEIKTIAFDFSNPNLADYEEKLFHVVEDLDVGILVNNVGYVSEYPDVFHKLPGGTKAILDGLFINTVPVTLLTAAVLPQMVERKAGIVINVSSAAAYASFAYWSVYAASKRYVNHLSASLRSEYDTTGITIQTLCPMRVSTKMSKASESWLSPSPKTYVKSALQTVGNIDETTGCLSHQLQVAGFALPHALIAPISNRFSERKKDAALETSEI</sequence>
<dbReference type="WBParaSite" id="Pan_g23885.t1">
    <property type="protein sequence ID" value="Pan_g23885.t1"/>
    <property type="gene ID" value="Pan_g23885"/>
</dbReference>
<accession>A0A7E4VQ60</accession>
<keyword evidence="2" id="KW-0444">Lipid biosynthesis</keyword>
<evidence type="ECO:0000256" key="8">
    <source>
        <dbReference type="ARBA" id="ARBA00023160"/>
    </source>
</evidence>
<evidence type="ECO:0000256" key="1">
    <source>
        <dbReference type="ARBA" id="ARBA00005194"/>
    </source>
</evidence>
<dbReference type="SUPFAM" id="SSF51735">
    <property type="entry name" value="NAD(P)-binding Rossmann-fold domains"/>
    <property type="match status" value="1"/>
</dbReference>
<evidence type="ECO:0000256" key="2">
    <source>
        <dbReference type="ARBA" id="ARBA00022516"/>
    </source>
</evidence>
<proteinExistence type="inferred from homology"/>
<dbReference type="GO" id="GO:0016491">
    <property type="term" value="F:oxidoreductase activity"/>
    <property type="evidence" value="ECO:0007669"/>
    <property type="project" value="UniProtKB-KW"/>
</dbReference>
<dbReference type="PANTHER" id="PTHR43086">
    <property type="entry name" value="VERY-LONG-CHAIN 3-OXOOACYL-COA REDUCTASE"/>
    <property type="match status" value="1"/>
</dbReference>
<dbReference type="PRINTS" id="PR00081">
    <property type="entry name" value="GDHRDH"/>
</dbReference>